<proteinExistence type="predicted"/>
<name>A0AAU9V2M7_EUPED</name>
<evidence type="ECO:0000313" key="3">
    <source>
        <dbReference type="Proteomes" id="UP001153954"/>
    </source>
</evidence>
<dbReference type="AlphaFoldDB" id="A0AAU9V2M7"/>
<accession>A0AAU9V2M7</accession>
<organism evidence="2 3">
    <name type="scientific">Euphydryas editha</name>
    <name type="common">Edith's checkerspot</name>
    <dbReference type="NCBI Taxonomy" id="104508"/>
    <lineage>
        <taxon>Eukaryota</taxon>
        <taxon>Metazoa</taxon>
        <taxon>Ecdysozoa</taxon>
        <taxon>Arthropoda</taxon>
        <taxon>Hexapoda</taxon>
        <taxon>Insecta</taxon>
        <taxon>Pterygota</taxon>
        <taxon>Neoptera</taxon>
        <taxon>Endopterygota</taxon>
        <taxon>Lepidoptera</taxon>
        <taxon>Glossata</taxon>
        <taxon>Ditrysia</taxon>
        <taxon>Papilionoidea</taxon>
        <taxon>Nymphalidae</taxon>
        <taxon>Nymphalinae</taxon>
        <taxon>Euphydryas</taxon>
    </lineage>
</organism>
<feature type="compositionally biased region" description="Polar residues" evidence="1">
    <location>
        <begin position="24"/>
        <end position="43"/>
    </location>
</feature>
<keyword evidence="3" id="KW-1185">Reference proteome</keyword>
<reference evidence="2" key="1">
    <citation type="submission" date="2022-03" db="EMBL/GenBank/DDBJ databases">
        <authorList>
            <person name="Tunstrom K."/>
        </authorList>
    </citation>
    <scope>NUCLEOTIDE SEQUENCE</scope>
</reference>
<protein>
    <submittedName>
        <fullName evidence="2">Uncharacterized protein</fullName>
    </submittedName>
</protein>
<evidence type="ECO:0000313" key="2">
    <source>
        <dbReference type="EMBL" id="CAH2104462.1"/>
    </source>
</evidence>
<feature type="region of interest" description="Disordered" evidence="1">
    <location>
        <begin position="17"/>
        <end position="58"/>
    </location>
</feature>
<dbReference type="EMBL" id="CAKOGL010000027">
    <property type="protein sequence ID" value="CAH2104462.1"/>
    <property type="molecule type" value="Genomic_DNA"/>
</dbReference>
<dbReference type="Proteomes" id="UP001153954">
    <property type="component" value="Unassembled WGS sequence"/>
</dbReference>
<gene>
    <name evidence="2" type="ORF">EEDITHA_LOCUS18834</name>
</gene>
<comment type="caution">
    <text evidence="2">The sequence shown here is derived from an EMBL/GenBank/DDBJ whole genome shotgun (WGS) entry which is preliminary data.</text>
</comment>
<sequence length="92" mass="10387">MRNARGRLAYGIWHGQDQRFHRVPTQSSTSDDDNQTPLSTAESEPNDADSPARRSKRRRAISLPPACFRSNAHPQEILLSVVLCATWSQKNE</sequence>
<evidence type="ECO:0000256" key="1">
    <source>
        <dbReference type="SAM" id="MobiDB-lite"/>
    </source>
</evidence>